<reference evidence="2 3" key="1">
    <citation type="journal article" date="2018" name="Nat. Genet.">
        <title>The Rosa genome provides new insights in the design of modern roses.</title>
        <authorList>
            <person name="Bendahmane M."/>
        </authorList>
    </citation>
    <scope>NUCLEOTIDE SEQUENCE [LARGE SCALE GENOMIC DNA]</scope>
    <source>
        <strain evidence="3">cv. Old Blush</strain>
    </source>
</reference>
<dbReference type="Gramene" id="PRQ33951">
    <property type="protein sequence ID" value="PRQ33951"/>
    <property type="gene ID" value="RchiOBHm_Chr5g0063411"/>
</dbReference>
<gene>
    <name evidence="2" type="ORF">RchiOBHm_Chr5g0063411</name>
</gene>
<keyword evidence="3" id="KW-1185">Reference proteome</keyword>
<evidence type="ECO:0000313" key="2">
    <source>
        <dbReference type="EMBL" id="PRQ33951.1"/>
    </source>
</evidence>
<dbReference type="Proteomes" id="UP000238479">
    <property type="component" value="Chromosome 5"/>
</dbReference>
<feature type="domain" description="RNase H type-1" evidence="1">
    <location>
        <begin position="2"/>
        <end position="44"/>
    </location>
</feature>
<dbReference type="InterPro" id="IPR002156">
    <property type="entry name" value="RNaseH_domain"/>
</dbReference>
<sequence length="58" mass="6340">MQAEAEALCAGFLVTIHQQWSEVEMEGDSETMLTALTREGEDLSEGSKWCCSPVSTLC</sequence>
<accession>A0A2P6QIE9</accession>
<protein>
    <recommendedName>
        <fullName evidence="1">RNase H type-1 domain-containing protein</fullName>
    </recommendedName>
</protein>
<comment type="caution">
    <text evidence="2">The sequence shown here is derived from an EMBL/GenBank/DDBJ whole genome shotgun (WGS) entry which is preliminary data.</text>
</comment>
<dbReference type="Pfam" id="PF13456">
    <property type="entry name" value="RVT_3"/>
    <property type="match status" value="1"/>
</dbReference>
<dbReference type="GO" id="GO:0003676">
    <property type="term" value="F:nucleic acid binding"/>
    <property type="evidence" value="ECO:0007669"/>
    <property type="project" value="InterPro"/>
</dbReference>
<dbReference type="AlphaFoldDB" id="A0A2P6QIE9"/>
<organism evidence="2 3">
    <name type="scientific">Rosa chinensis</name>
    <name type="common">China rose</name>
    <dbReference type="NCBI Taxonomy" id="74649"/>
    <lineage>
        <taxon>Eukaryota</taxon>
        <taxon>Viridiplantae</taxon>
        <taxon>Streptophyta</taxon>
        <taxon>Embryophyta</taxon>
        <taxon>Tracheophyta</taxon>
        <taxon>Spermatophyta</taxon>
        <taxon>Magnoliopsida</taxon>
        <taxon>eudicotyledons</taxon>
        <taxon>Gunneridae</taxon>
        <taxon>Pentapetalae</taxon>
        <taxon>rosids</taxon>
        <taxon>fabids</taxon>
        <taxon>Rosales</taxon>
        <taxon>Rosaceae</taxon>
        <taxon>Rosoideae</taxon>
        <taxon>Rosoideae incertae sedis</taxon>
        <taxon>Rosa</taxon>
    </lineage>
</organism>
<evidence type="ECO:0000259" key="1">
    <source>
        <dbReference type="Pfam" id="PF13456"/>
    </source>
</evidence>
<proteinExistence type="predicted"/>
<evidence type="ECO:0000313" key="3">
    <source>
        <dbReference type="Proteomes" id="UP000238479"/>
    </source>
</evidence>
<dbReference type="EMBL" id="PDCK01000043">
    <property type="protein sequence ID" value="PRQ33951.1"/>
    <property type="molecule type" value="Genomic_DNA"/>
</dbReference>
<name>A0A2P6QIE9_ROSCH</name>
<dbReference type="GO" id="GO:0004523">
    <property type="term" value="F:RNA-DNA hybrid ribonuclease activity"/>
    <property type="evidence" value="ECO:0007669"/>
    <property type="project" value="InterPro"/>
</dbReference>